<sequence length="63" mass="7236">MLNCVSPASHRSTPAKHRLRRKSRFKDLGHYPTLEFHLRVKGWGQQNAGVAQVERHSAQLFAQ</sequence>
<feature type="region of interest" description="Disordered" evidence="1">
    <location>
        <begin position="1"/>
        <end position="23"/>
    </location>
</feature>
<proteinExistence type="predicted"/>
<accession>A0ABS8T2G8</accession>
<evidence type="ECO:0000313" key="3">
    <source>
        <dbReference type="Proteomes" id="UP000823775"/>
    </source>
</evidence>
<dbReference type="Proteomes" id="UP000823775">
    <property type="component" value="Unassembled WGS sequence"/>
</dbReference>
<evidence type="ECO:0000256" key="1">
    <source>
        <dbReference type="SAM" id="MobiDB-lite"/>
    </source>
</evidence>
<name>A0ABS8T2G8_DATST</name>
<feature type="compositionally biased region" description="Basic residues" evidence="1">
    <location>
        <begin position="13"/>
        <end position="23"/>
    </location>
</feature>
<comment type="caution">
    <text evidence="2">The sequence shown here is derived from an EMBL/GenBank/DDBJ whole genome shotgun (WGS) entry which is preliminary data.</text>
</comment>
<keyword evidence="3" id="KW-1185">Reference proteome</keyword>
<gene>
    <name evidence="2" type="ORF">HAX54_001552</name>
</gene>
<feature type="non-terminal residue" evidence="2">
    <location>
        <position position="63"/>
    </location>
</feature>
<dbReference type="EMBL" id="JACEIK010001060">
    <property type="protein sequence ID" value="MCD7465554.1"/>
    <property type="molecule type" value="Genomic_DNA"/>
</dbReference>
<evidence type="ECO:0000313" key="2">
    <source>
        <dbReference type="EMBL" id="MCD7465554.1"/>
    </source>
</evidence>
<reference evidence="2 3" key="1">
    <citation type="journal article" date="2021" name="BMC Genomics">
        <title>Datura genome reveals duplications of psychoactive alkaloid biosynthetic genes and high mutation rate following tissue culture.</title>
        <authorList>
            <person name="Rajewski A."/>
            <person name="Carter-House D."/>
            <person name="Stajich J."/>
            <person name="Litt A."/>
        </authorList>
    </citation>
    <scope>NUCLEOTIDE SEQUENCE [LARGE SCALE GENOMIC DNA]</scope>
    <source>
        <strain evidence="2">AR-01</strain>
    </source>
</reference>
<organism evidence="2 3">
    <name type="scientific">Datura stramonium</name>
    <name type="common">Jimsonweed</name>
    <name type="synonym">Common thornapple</name>
    <dbReference type="NCBI Taxonomy" id="4076"/>
    <lineage>
        <taxon>Eukaryota</taxon>
        <taxon>Viridiplantae</taxon>
        <taxon>Streptophyta</taxon>
        <taxon>Embryophyta</taxon>
        <taxon>Tracheophyta</taxon>
        <taxon>Spermatophyta</taxon>
        <taxon>Magnoliopsida</taxon>
        <taxon>eudicotyledons</taxon>
        <taxon>Gunneridae</taxon>
        <taxon>Pentapetalae</taxon>
        <taxon>asterids</taxon>
        <taxon>lamiids</taxon>
        <taxon>Solanales</taxon>
        <taxon>Solanaceae</taxon>
        <taxon>Solanoideae</taxon>
        <taxon>Datureae</taxon>
        <taxon>Datura</taxon>
    </lineage>
</organism>
<protein>
    <submittedName>
        <fullName evidence="2">Uncharacterized protein</fullName>
    </submittedName>
</protein>